<reference evidence="3 4" key="1">
    <citation type="submission" date="2017-06" db="EMBL/GenBank/DDBJ databases">
        <authorList>
            <person name="Kim H.J."/>
            <person name="Triplett B.A."/>
        </authorList>
    </citation>
    <scope>NUCLEOTIDE SEQUENCE [LARGE SCALE GENOMIC DNA]</scope>
    <source>
        <strain evidence="3 4">DSM 19307</strain>
    </source>
</reference>
<dbReference type="InterPro" id="IPR008977">
    <property type="entry name" value="PHM/PNGase_F_dom_sf"/>
</dbReference>
<feature type="chain" id="PRO_5012805592" evidence="2">
    <location>
        <begin position="23"/>
        <end position="452"/>
    </location>
</feature>
<keyword evidence="1" id="KW-1015">Disulfide bond</keyword>
<evidence type="ECO:0000256" key="2">
    <source>
        <dbReference type="SAM" id="SignalP"/>
    </source>
</evidence>
<dbReference type="InterPro" id="IPR014784">
    <property type="entry name" value="Cu2_ascorb_mOase-like_C"/>
</dbReference>
<dbReference type="SUPFAM" id="SSF49742">
    <property type="entry name" value="PHM/PNGase F"/>
    <property type="match status" value="1"/>
</dbReference>
<evidence type="ECO:0000256" key="1">
    <source>
        <dbReference type="ARBA" id="ARBA00023157"/>
    </source>
</evidence>
<proteinExistence type="predicted"/>
<accession>A0A239EEA9</accession>
<gene>
    <name evidence="3" type="ORF">SAMN05421640_0099</name>
</gene>
<protein>
    <submittedName>
        <fullName evidence="3">Copper type II ascorbate-dependent monooxygenase, C-terminal domain</fullName>
    </submittedName>
</protein>
<name>A0A239EEA9_EKHLU</name>
<keyword evidence="4" id="KW-1185">Reference proteome</keyword>
<dbReference type="Gene3D" id="2.60.120.230">
    <property type="match status" value="1"/>
</dbReference>
<sequence length="452" mass="51525">MKIIKILPLLFGLILLVNCSNEKGPVPISDMQTYEVIQTQIWDTQCISCHSAGSTFAKQSNLVLTTGESYDQLVGRLPDNEAAREDGLELVGTEGLPSLFKSYLWEKINANDQEHFYSDHPHYGAIMPLGGDFLTNGQLEFIREWIISGAPESGQVADVALLADETRFKEIPFEPLPLPERGFQFHVGPFEVLPNSDRELFTYQSIDSEEDIYIDQVEIVMRPGSHHFIFYTFDDDTPSHFFPNEGDIRDIYDDGGNLNYSNLIALQYHNFIAGTQWPRMNYKYPEGVALRIPAGKGFDMNSHYANRTDEVVTGEVYGNIHTVPQEEVNYVAEILDLNNQDFSLPPNKVTTITKEYTFNERMHIFQLFSHAHEHMTEFNVYKVGGANDGELLYVSFDWEHPPILELDPPIVLNPGEGLRLEATYDNWENRTLSFGLRSSDEMMILFGAYYTD</sequence>
<keyword evidence="3" id="KW-0560">Oxidoreductase</keyword>
<evidence type="ECO:0000313" key="3">
    <source>
        <dbReference type="EMBL" id="SNS42869.1"/>
    </source>
</evidence>
<dbReference type="AlphaFoldDB" id="A0A239EEA9"/>
<evidence type="ECO:0000313" key="4">
    <source>
        <dbReference type="Proteomes" id="UP000198393"/>
    </source>
</evidence>
<dbReference type="RefSeq" id="WP_144017279.1">
    <property type="nucleotide sequence ID" value="NZ_FZPD01000001.1"/>
</dbReference>
<organism evidence="3 4">
    <name type="scientific">Ekhidna lutea</name>
    <dbReference type="NCBI Taxonomy" id="447679"/>
    <lineage>
        <taxon>Bacteria</taxon>
        <taxon>Pseudomonadati</taxon>
        <taxon>Bacteroidota</taxon>
        <taxon>Cytophagia</taxon>
        <taxon>Cytophagales</taxon>
        <taxon>Reichenbachiellaceae</taxon>
        <taxon>Ekhidna</taxon>
    </lineage>
</organism>
<dbReference type="GO" id="GO:0016715">
    <property type="term" value="F:oxidoreductase activity, acting on paired donors, with incorporation or reduction of molecular oxygen, reduced ascorbate as one donor, and incorporation of one atom of oxygen"/>
    <property type="evidence" value="ECO:0007669"/>
    <property type="project" value="InterPro"/>
</dbReference>
<keyword evidence="3" id="KW-0503">Monooxygenase</keyword>
<feature type="signal peptide" evidence="2">
    <location>
        <begin position="1"/>
        <end position="22"/>
    </location>
</feature>
<dbReference type="OrthoDB" id="9807190at2"/>
<keyword evidence="2" id="KW-0732">Signal</keyword>
<dbReference type="Proteomes" id="UP000198393">
    <property type="component" value="Unassembled WGS sequence"/>
</dbReference>
<dbReference type="EMBL" id="FZPD01000001">
    <property type="protein sequence ID" value="SNS42869.1"/>
    <property type="molecule type" value="Genomic_DNA"/>
</dbReference>